<organism evidence="8 9">
    <name type="scientific">Circinella minor</name>
    <dbReference type="NCBI Taxonomy" id="1195481"/>
    <lineage>
        <taxon>Eukaryota</taxon>
        <taxon>Fungi</taxon>
        <taxon>Fungi incertae sedis</taxon>
        <taxon>Mucoromycota</taxon>
        <taxon>Mucoromycotina</taxon>
        <taxon>Mucoromycetes</taxon>
        <taxon>Mucorales</taxon>
        <taxon>Lichtheimiaceae</taxon>
        <taxon>Circinella</taxon>
    </lineage>
</organism>
<feature type="domain" description="Transposase Tc1-like" evidence="3">
    <location>
        <begin position="1481"/>
        <end position="1542"/>
    </location>
</feature>
<evidence type="ECO:0000313" key="8">
    <source>
        <dbReference type="EMBL" id="KAG2219630.1"/>
    </source>
</evidence>
<dbReference type="GO" id="GO:0005524">
    <property type="term" value="F:ATP binding"/>
    <property type="evidence" value="ECO:0007669"/>
    <property type="project" value="UniProtKB-KW"/>
</dbReference>
<comment type="catalytic activity">
    <reaction evidence="1">
        <text>ATP + H2O = ADP + phosphate + H(+)</text>
        <dbReference type="Rhea" id="RHEA:13065"/>
        <dbReference type="ChEBI" id="CHEBI:15377"/>
        <dbReference type="ChEBI" id="CHEBI:15378"/>
        <dbReference type="ChEBI" id="CHEBI:30616"/>
        <dbReference type="ChEBI" id="CHEBI:43474"/>
        <dbReference type="ChEBI" id="CHEBI:456216"/>
        <dbReference type="EC" id="5.6.2.3"/>
    </reaction>
</comment>
<feature type="region of interest" description="Disordered" evidence="2">
    <location>
        <begin position="941"/>
        <end position="960"/>
    </location>
</feature>
<sequence>MSIPICPSCHQPGHSRRTHRDCLMNAARLSIRTENETIFVNDQEQRNHSSNDGGSLQQQSSEPQCPSCGQFGHSRRTSRQCTANPANMEAPVVLGRVSSNHIPERHSLGLMDRQCSHFQAHMWALERVGSSSNRTPEFYLCCNKGSISISPLSPTPTEIGQLLRGNNDTASKNFRSNIRAYNNALSFASLGASIDHTVANSRGGAYNFRIHGEVYYLIGSLLPNTDQDTPSFAQIYVHDPSMERQLEIRRNHTNASIDMEVLNTLQTLMHRICPFAQAFNNMATRLRDEDVNDVTLVIRAEGTPDQRRYNRPTGDEVGLLIVDGSYEGQSGDRDIVVQTRSNQMQRISVNHRFYDAMHYVLMFSQGDEGWNIGAQCIDGSRVTCMDWYKYRLMIRSNNDNIEGQNDLHRFGKLFQQYITDMYAKVESERLNYIRSNQDKLRSDLYKSVADAVNLGDNDMANVGKRVILPSSFIGGPRHMQQLYQDAMSIVRRFGKPDIFVTVTTNPRWHEIQDSLLPGQTAAERPDICVRVFKMKLKELMHDLTKNMVLGKVVGHLHTVEFQKRGLPHAHILLILAQTDKPRTPEDVDDIVSAELPNADQYPAARATVERLMMHGPCGDLNSQSPCMQGGACSKRFPKQFSDETSMGENEYPVYRRRRNNNNHVYKNGVRMDNRWGHDRAAVVVSQNQRQSNAQSTTSEQADPSMNEIKTYLDARYVSACEGCWRLFSFSLHKVFPNHQRLAIHLEDEQLAYFNEDDDPMAIADRAHETTLTAWFNYNIENEDARQNYVFVKSDRRWKIRERGHGATIGRMYAVSPSQVEKYHLRLLLYHVPGATSFNELKTVENELMPSFQAAVRRRGLLTGQQEWEDCLEQASSYQLPAALRQLFSMAYRSNLSEDFLHAARNEANDQSLPESDHIYGQALLAIESIMATTSRSLTEFDGFTLPDRSQQNNNDQQPPEPFLIRQQRDIAERLNRHPAPVLNFNNDQQNVFDTVCNALERPNTEPKVYFVDGPGGTGKTYIFNALLDRVRRQGNIALAIATSGTAALLMEGGRTAHSLFKIPLDLDHTSFCSFTPRSATAQLLKLTTLIIWDEASMISKDLIECVNRSMQDLMKSVDPELEHVPFGGKLIVFSGDFRQVLPIIPNASRAQIVAQSLKRSSIWRHTQIFRLQTNIRVQQASNTRNSAQLREFAEYLLRIGENREQIAPGTEDRIKLRNSMLMPGYNLLTLIDTLYGDMISTTPSREFLMSRAILTPKNVDVATINEAILESKFPGTTEEYLSADSMVDPEESLSYPTEILNSLSPSGLPPHTLKLKPGCPVMLLHNLNTSQGLCNGTRLICISFRRNVIEAQIATGTHIGEIVLLPCITITSKKSECPIEFQRTQFPIRLAFSMTINKAQGQTFDTIGLYLPNPVFTHGLLYVAFSRVRTPNSIFITLDRDESTINGQEVERWIQTFKETGEMQKKNSSGRPKKLNERDERQIVRAAKSNRRQALSDITNISAVKVSTRTIRRTLHAHNVFSRIAKKKPFLHPRHIEGRRKFDWRNVVWTDESTFETGKNSRIVRVWRECHEVDYLECMTPSFKSQRSSVMIWGAITYSRKSNLVFMDKNKRTAVDFVDQVYAGELYSFWNTLDDPVLMEDGAPVHRANAPKVWREKNHVIKLDWPAQSPDLNPIKHVWMIMKTEVQKKMVNRPKTLELMKIAIQESWDEIPIEKINTLVDSVPSRLKLVKKACGRSTKY</sequence>
<dbReference type="GO" id="GO:0006281">
    <property type="term" value="P:DNA repair"/>
    <property type="evidence" value="ECO:0007669"/>
    <property type="project" value="UniProtKB-KW"/>
</dbReference>
<evidence type="ECO:0000259" key="5">
    <source>
        <dbReference type="Pfam" id="PF13358"/>
    </source>
</evidence>
<evidence type="ECO:0000313" key="9">
    <source>
        <dbReference type="Proteomes" id="UP000646827"/>
    </source>
</evidence>
<feature type="region of interest" description="Disordered" evidence="2">
    <location>
        <begin position="1459"/>
        <end position="1479"/>
    </location>
</feature>
<keyword evidence="1" id="KW-0067">ATP-binding</keyword>
<dbReference type="SUPFAM" id="SSF52540">
    <property type="entry name" value="P-loop containing nucleoside triphosphate hydrolases"/>
    <property type="match status" value="2"/>
</dbReference>
<keyword evidence="1" id="KW-0233">DNA recombination</keyword>
<dbReference type="Pfam" id="PF01498">
    <property type="entry name" value="HTH_Tnp_Tc3_2"/>
    <property type="match status" value="1"/>
</dbReference>
<evidence type="ECO:0000259" key="7">
    <source>
        <dbReference type="Pfam" id="PF21530"/>
    </source>
</evidence>
<feature type="domain" description="DNA helicase Pif1-like 2B" evidence="7">
    <location>
        <begin position="1298"/>
        <end position="1344"/>
    </location>
</feature>
<dbReference type="Pfam" id="PF14214">
    <property type="entry name" value="Helitron_like_N"/>
    <property type="match status" value="1"/>
</dbReference>
<dbReference type="GO" id="GO:0000723">
    <property type="term" value="P:telomere maintenance"/>
    <property type="evidence" value="ECO:0007669"/>
    <property type="project" value="InterPro"/>
</dbReference>
<keyword evidence="1" id="KW-0234">DNA repair</keyword>
<reference evidence="8 9" key="1">
    <citation type="submission" date="2020-12" db="EMBL/GenBank/DDBJ databases">
        <title>Metabolic potential, ecology and presence of endohyphal bacteria is reflected in genomic diversity of Mucoromycotina.</title>
        <authorList>
            <person name="Muszewska A."/>
            <person name="Okrasinska A."/>
            <person name="Steczkiewicz K."/>
            <person name="Drgas O."/>
            <person name="Orlowska M."/>
            <person name="Perlinska-Lenart U."/>
            <person name="Aleksandrzak-Piekarczyk T."/>
            <person name="Szatraj K."/>
            <person name="Zielenkiewicz U."/>
            <person name="Pilsyk S."/>
            <person name="Malc E."/>
            <person name="Mieczkowski P."/>
            <person name="Kruszewska J.S."/>
            <person name="Biernat P."/>
            <person name="Pawlowska J."/>
        </authorList>
    </citation>
    <scope>NUCLEOTIDE SEQUENCE [LARGE SCALE GENOMIC DNA]</scope>
    <source>
        <strain evidence="8 9">CBS 142.35</strain>
    </source>
</reference>
<dbReference type="GO" id="GO:0006313">
    <property type="term" value="P:DNA transposition"/>
    <property type="evidence" value="ECO:0007669"/>
    <property type="project" value="InterPro"/>
</dbReference>
<comment type="cofactor">
    <cofactor evidence="1">
        <name>Mg(2+)</name>
        <dbReference type="ChEBI" id="CHEBI:18420"/>
    </cofactor>
</comment>
<dbReference type="InterPro" id="IPR025476">
    <property type="entry name" value="Helitron_helicase-like"/>
</dbReference>
<dbReference type="CDD" id="cd18809">
    <property type="entry name" value="SF1_C_RecD"/>
    <property type="match status" value="1"/>
</dbReference>
<dbReference type="InterPro" id="IPR027417">
    <property type="entry name" value="P-loop_NTPase"/>
</dbReference>
<evidence type="ECO:0000259" key="4">
    <source>
        <dbReference type="Pfam" id="PF05970"/>
    </source>
</evidence>
<dbReference type="InterPro" id="IPR038717">
    <property type="entry name" value="Tc1-like_DDE_dom"/>
</dbReference>
<keyword evidence="1" id="KW-0378">Hydrolase</keyword>
<dbReference type="Pfam" id="PF13358">
    <property type="entry name" value="DDE_3"/>
    <property type="match status" value="1"/>
</dbReference>
<gene>
    <name evidence="8" type="ORF">INT45_012331</name>
</gene>
<keyword evidence="9" id="KW-1185">Reference proteome</keyword>
<evidence type="ECO:0000259" key="3">
    <source>
        <dbReference type="Pfam" id="PF01498"/>
    </source>
</evidence>
<dbReference type="InterPro" id="IPR049163">
    <property type="entry name" value="Pif1-like_2B_dom"/>
</dbReference>
<feature type="domain" description="Tc1-like transposase DDE" evidence="5">
    <location>
        <begin position="1547"/>
        <end position="1696"/>
    </location>
</feature>
<dbReference type="GO" id="GO:0043139">
    <property type="term" value="F:5'-3' DNA helicase activity"/>
    <property type="evidence" value="ECO:0007669"/>
    <property type="project" value="UniProtKB-EC"/>
</dbReference>
<keyword evidence="1" id="KW-0227">DNA damage</keyword>
<protein>
    <recommendedName>
        <fullName evidence="1">ATP-dependent DNA helicase</fullName>
        <ecNumber evidence="1">5.6.2.3</ecNumber>
    </recommendedName>
</protein>
<comment type="similarity">
    <text evidence="1">Belongs to the helicase family.</text>
</comment>
<dbReference type="GO" id="GO:0003677">
    <property type="term" value="F:DNA binding"/>
    <property type="evidence" value="ECO:0007669"/>
    <property type="project" value="InterPro"/>
</dbReference>
<dbReference type="GO" id="GO:0016787">
    <property type="term" value="F:hydrolase activity"/>
    <property type="evidence" value="ECO:0007669"/>
    <property type="project" value="UniProtKB-KW"/>
</dbReference>
<dbReference type="Proteomes" id="UP000646827">
    <property type="component" value="Unassembled WGS sequence"/>
</dbReference>
<dbReference type="Gene3D" id="3.30.420.10">
    <property type="entry name" value="Ribonuclease H-like superfamily/Ribonuclease H"/>
    <property type="match status" value="1"/>
</dbReference>
<evidence type="ECO:0000259" key="6">
    <source>
        <dbReference type="Pfam" id="PF14214"/>
    </source>
</evidence>
<keyword evidence="1" id="KW-0347">Helicase</keyword>
<name>A0A8H7RZS1_9FUNG</name>
<dbReference type="EMBL" id="JAEPRB010000170">
    <property type="protein sequence ID" value="KAG2219630.1"/>
    <property type="molecule type" value="Genomic_DNA"/>
</dbReference>
<keyword evidence="1" id="KW-0547">Nucleotide-binding</keyword>
<dbReference type="InterPro" id="IPR010285">
    <property type="entry name" value="DNA_helicase_pif1-like_DEAD"/>
</dbReference>
<dbReference type="InterPro" id="IPR002492">
    <property type="entry name" value="Transposase_Tc1-like"/>
</dbReference>
<evidence type="ECO:0000256" key="2">
    <source>
        <dbReference type="SAM" id="MobiDB-lite"/>
    </source>
</evidence>
<dbReference type="Gene3D" id="3.40.50.300">
    <property type="entry name" value="P-loop containing nucleotide triphosphate hydrolases"/>
    <property type="match status" value="2"/>
</dbReference>
<accession>A0A8H7RZS1</accession>
<feature type="domain" description="Helitron helicase-like" evidence="6">
    <location>
        <begin position="387"/>
        <end position="573"/>
    </location>
</feature>
<dbReference type="OrthoDB" id="2276331at2759"/>
<evidence type="ECO:0000256" key="1">
    <source>
        <dbReference type="RuleBase" id="RU363044"/>
    </source>
</evidence>
<dbReference type="InterPro" id="IPR036397">
    <property type="entry name" value="RNaseH_sf"/>
</dbReference>
<feature type="region of interest" description="Disordered" evidence="2">
    <location>
        <begin position="44"/>
        <end position="71"/>
    </location>
</feature>
<dbReference type="PANTHER" id="PTHR10492:SF57">
    <property type="entry name" value="ATP-DEPENDENT DNA HELICASE"/>
    <property type="match status" value="1"/>
</dbReference>
<feature type="compositionally biased region" description="Low complexity" evidence="2">
    <location>
        <begin position="55"/>
        <end position="68"/>
    </location>
</feature>
<dbReference type="Pfam" id="PF05970">
    <property type="entry name" value="PIF1"/>
    <property type="match status" value="1"/>
</dbReference>
<dbReference type="EC" id="5.6.2.3" evidence="1"/>
<dbReference type="PANTHER" id="PTHR10492">
    <property type="match status" value="1"/>
</dbReference>
<feature type="domain" description="DNA helicase Pif1-like DEAD-box helicase" evidence="4">
    <location>
        <begin position="984"/>
        <end position="1203"/>
    </location>
</feature>
<proteinExistence type="inferred from homology"/>
<dbReference type="GO" id="GO:0015074">
    <property type="term" value="P:DNA integration"/>
    <property type="evidence" value="ECO:0007669"/>
    <property type="project" value="InterPro"/>
</dbReference>
<comment type="caution">
    <text evidence="8">The sequence shown here is derived from an EMBL/GenBank/DDBJ whole genome shotgun (WGS) entry which is preliminary data.</text>
</comment>
<dbReference type="Pfam" id="PF21530">
    <property type="entry name" value="Pif1_2B_dom"/>
    <property type="match status" value="1"/>
</dbReference>